<name>A0ABP1EC20_9FLAO</name>
<keyword evidence="3" id="KW-1185">Reference proteome</keyword>
<dbReference type="InterPro" id="IPR050678">
    <property type="entry name" value="DNA_Partitioning_ATPase"/>
</dbReference>
<dbReference type="CDD" id="cd02042">
    <property type="entry name" value="ParAB_family"/>
    <property type="match status" value="1"/>
</dbReference>
<evidence type="ECO:0000259" key="1">
    <source>
        <dbReference type="Pfam" id="PF13614"/>
    </source>
</evidence>
<sequence length="369" mass="41996">MGKIISVCNQKGGVGKTTTCVNLSAALGVLEKKVLVIDTDPLANASTSFGFSSKKLNNPSLQFMDFTSVIRNNIIKTNSPNVDLLPFIEDLNLFKRTTEVSKFNSALQSIHKSYDYVIIDCVPFFKAKNLDILTTSNSVIIPVQCDYYALEGLHKFLKTIRFTQKKLNKDLYIEGFLLTMYNKRLNLSNQVASYMKNYFNDLVFNTVINRSSKITQAPGYGQSVLEFDINSDGAKCYLQLAGEIITKEPILSEAPIIPEEKESMFNTKQLTKTSNCELENDSLFEKILQTTTVVGFEDKPSSFPKNFDSLINLQKSYVKKILGTCYKNHFGNVWVYKINKSKLFKKKFLYLYFKNDCVSHYTTKWFSKV</sequence>
<accession>A0ABP1EC20</accession>
<dbReference type="PANTHER" id="PTHR13696:SF52">
    <property type="entry name" value="PARA FAMILY PROTEIN CT_582"/>
    <property type="match status" value="1"/>
</dbReference>
<evidence type="ECO:0000313" key="3">
    <source>
        <dbReference type="Proteomes" id="UP001497416"/>
    </source>
</evidence>
<dbReference type="InterPro" id="IPR027417">
    <property type="entry name" value="P-loop_NTPase"/>
</dbReference>
<comment type="caution">
    <text evidence="2">The sequence shown here is derived from an EMBL/GenBank/DDBJ whole genome shotgun (WGS) entry which is preliminary data.</text>
</comment>
<reference evidence="2 3" key="1">
    <citation type="submission" date="2024-05" db="EMBL/GenBank/DDBJ databases">
        <authorList>
            <person name="Duchaud E."/>
        </authorList>
    </citation>
    <scope>NUCLEOTIDE SEQUENCE [LARGE SCALE GENOMIC DNA]</scope>
    <source>
        <strain evidence="2">Ena-SAMPLE-TAB-13-05-2024-13:56:06:370-140302</strain>
    </source>
</reference>
<feature type="domain" description="AAA" evidence="1">
    <location>
        <begin position="3"/>
        <end position="173"/>
    </location>
</feature>
<dbReference type="Pfam" id="PF13614">
    <property type="entry name" value="AAA_31"/>
    <property type="match status" value="1"/>
</dbReference>
<gene>
    <name evidence="2" type="ORF">T190607A01A_10065</name>
</gene>
<dbReference type="Proteomes" id="UP001497416">
    <property type="component" value="Unassembled WGS sequence"/>
</dbReference>
<dbReference type="InterPro" id="IPR025669">
    <property type="entry name" value="AAA_dom"/>
</dbReference>
<organism evidence="2 3">
    <name type="scientific">Tenacibaculum platacis</name>
    <dbReference type="NCBI Taxonomy" id="3137852"/>
    <lineage>
        <taxon>Bacteria</taxon>
        <taxon>Pseudomonadati</taxon>
        <taxon>Bacteroidota</taxon>
        <taxon>Flavobacteriia</taxon>
        <taxon>Flavobacteriales</taxon>
        <taxon>Flavobacteriaceae</taxon>
        <taxon>Tenacibaculum</taxon>
    </lineage>
</organism>
<dbReference type="Gene3D" id="3.40.50.300">
    <property type="entry name" value="P-loop containing nucleotide triphosphate hydrolases"/>
    <property type="match status" value="1"/>
</dbReference>
<protein>
    <submittedName>
        <fullName evidence="2">Chromosome partitioning protein</fullName>
    </submittedName>
</protein>
<evidence type="ECO:0000313" key="2">
    <source>
        <dbReference type="EMBL" id="CAL2074733.1"/>
    </source>
</evidence>
<dbReference type="RefSeq" id="WP_348709551.1">
    <property type="nucleotide sequence ID" value="NZ_CAXIXY010000003.1"/>
</dbReference>
<proteinExistence type="predicted"/>
<dbReference type="PANTHER" id="PTHR13696">
    <property type="entry name" value="P-LOOP CONTAINING NUCLEOSIDE TRIPHOSPHATE HYDROLASE"/>
    <property type="match status" value="1"/>
</dbReference>
<dbReference type="SUPFAM" id="SSF52540">
    <property type="entry name" value="P-loop containing nucleoside triphosphate hydrolases"/>
    <property type="match status" value="1"/>
</dbReference>
<dbReference type="EMBL" id="CAXIXY010000003">
    <property type="protein sequence ID" value="CAL2074733.1"/>
    <property type="molecule type" value="Genomic_DNA"/>
</dbReference>